<dbReference type="PROSITE" id="PS51900">
    <property type="entry name" value="CB"/>
    <property type="match status" value="1"/>
</dbReference>
<accession>A0A5S9NFS0</accession>
<dbReference type="PROSITE" id="PS51898">
    <property type="entry name" value="TYR_RECOMBINASE"/>
    <property type="match status" value="1"/>
</dbReference>
<dbReference type="InterPro" id="IPR044068">
    <property type="entry name" value="CB"/>
</dbReference>
<evidence type="ECO:0000256" key="1">
    <source>
        <dbReference type="ARBA" id="ARBA00022908"/>
    </source>
</evidence>
<dbReference type="SUPFAM" id="SSF56349">
    <property type="entry name" value="DNA breaking-rejoining enzymes"/>
    <property type="match status" value="1"/>
</dbReference>
<dbReference type="EMBL" id="CACSIK010000001">
    <property type="protein sequence ID" value="CAA0088910.1"/>
    <property type="molecule type" value="Genomic_DNA"/>
</dbReference>
<keyword evidence="2 4" id="KW-0238">DNA-binding</keyword>
<dbReference type="SUPFAM" id="SSF47823">
    <property type="entry name" value="lambda integrase-like, N-terminal domain"/>
    <property type="match status" value="1"/>
</dbReference>
<sequence>MANIEDYLHAATRDNTRKSYRAAIEHFEVSWGGFLPATADSITHYIADYADSLSINTLRQRLAGIAAWHQDQGFPDPTKAPHVKKVLKGIAELHPTTPKQAKPIQLHHLKQLISTLDQTVQNGSQINGLQAIRDKALLLMGFWRAFRSDELARLCVEHVQAESGKGMEIFVPRSKGDHSRLGRHYKAPALKQLCPVEAYLDWIHAAQLGKGPVFRSINRWGHIADTALHPVSILGIIKQCCIRAEIDEAEFFSSHSLRRGFATWANTQGWDTKSLMEYVGWKDVQSAMRYIEVADPFSQQLLANGQTTKADVD</sequence>
<evidence type="ECO:0000256" key="3">
    <source>
        <dbReference type="ARBA" id="ARBA00023172"/>
    </source>
</evidence>
<gene>
    <name evidence="7" type="primary">xerC_3</name>
    <name evidence="7" type="ORF">IHBHHGIJ_01655</name>
    <name evidence="8" type="ORF">KFEGEMFD_01257</name>
</gene>
<dbReference type="RefSeq" id="WP_159268302.1">
    <property type="nucleotide sequence ID" value="NZ_CACSIK010000001.1"/>
</dbReference>
<keyword evidence="1" id="KW-0229">DNA integration</keyword>
<protein>
    <submittedName>
        <fullName evidence="7">Tyrosine recombinase XerC</fullName>
    </submittedName>
</protein>
<dbReference type="InterPro" id="IPR052925">
    <property type="entry name" value="Phage_Integrase-like_Recomb"/>
</dbReference>
<dbReference type="Gene3D" id="1.10.150.130">
    <property type="match status" value="1"/>
</dbReference>
<keyword evidence="3" id="KW-0233">DNA recombination</keyword>
<evidence type="ECO:0000259" key="6">
    <source>
        <dbReference type="PROSITE" id="PS51900"/>
    </source>
</evidence>
<reference evidence="9 10" key="1">
    <citation type="submission" date="2019-11" db="EMBL/GenBank/DDBJ databases">
        <authorList>
            <person name="Holert J."/>
        </authorList>
    </citation>
    <scope>NUCLEOTIDE SEQUENCE [LARGE SCALE GENOMIC DNA]</scope>
    <source>
        <strain evidence="8">BC3_2A</strain>
        <strain evidence="7">SB11_1A</strain>
    </source>
</reference>
<dbReference type="GO" id="GO:0015074">
    <property type="term" value="P:DNA integration"/>
    <property type="evidence" value="ECO:0007669"/>
    <property type="project" value="UniProtKB-KW"/>
</dbReference>
<keyword evidence="9" id="KW-1185">Reference proteome</keyword>
<dbReference type="InterPro" id="IPR013762">
    <property type="entry name" value="Integrase-like_cat_sf"/>
</dbReference>
<dbReference type="Proteomes" id="UP000435877">
    <property type="component" value="Unassembled WGS sequence"/>
</dbReference>
<dbReference type="OrthoDB" id="5914130at2"/>
<evidence type="ECO:0000313" key="10">
    <source>
        <dbReference type="Proteomes" id="UP000439591"/>
    </source>
</evidence>
<evidence type="ECO:0000256" key="2">
    <source>
        <dbReference type="ARBA" id="ARBA00023125"/>
    </source>
</evidence>
<evidence type="ECO:0000256" key="4">
    <source>
        <dbReference type="PROSITE-ProRule" id="PRU01248"/>
    </source>
</evidence>
<name>A0A5S9NFS0_9GAMM</name>
<dbReference type="AlphaFoldDB" id="A0A5S9NFS0"/>
<dbReference type="EMBL" id="CACSIM010000002">
    <property type="protein sequence ID" value="CAA0095375.1"/>
    <property type="molecule type" value="Genomic_DNA"/>
</dbReference>
<proteinExistence type="predicted"/>
<dbReference type="Pfam" id="PF00589">
    <property type="entry name" value="Phage_integrase"/>
    <property type="match status" value="1"/>
</dbReference>
<dbReference type="InterPro" id="IPR010998">
    <property type="entry name" value="Integrase_recombinase_N"/>
</dbReference>
<evidence type="ECO:0000313" key="8">
    <source>
        <dbReference type="EMBL" id="CAA0095375.1"/>
    </source>
</evidence>
<feature type="domain" description="Core-binding (CB)" evidence="6">
    <location>
        <begin position="1"/>
        <end position="73"/>
    </location>
</feature>
<dbReference type="GO" id="GO:0003677">
    <property type="term" value="F:DNA binding"/>
    <property type="evidence" value="ECO:0007669"/>
    <property type="project" value="UniProtKB-UniRule"/>
</dbReference>
<dbReference type="PANTHER" id="PTHR34605:SF3">
    <property type="entry name" value="P CELL-TYPE AGGLUTINATION PROTEIN MAP4-LIKE-RELATED"/>
    <property type="match status" value="1"/>
</dbReference>
<evidence type="ECO:0000313" key="9">
    <source>
        <dbReference type="Proteomes" id="UP000435877"/>
    </source>
</evidence>
<dbReference type="InterPro" id="IPR011010">
    <property type="entry name" value="DNA_brk_join_enz"/>
</dbReference>
<dbReference type="GO" id="GO:0006310">
    <property type="term" value="P:DNA recombination"/>
    <property type="evidence" value="ECO:0007669"/>
    <property type="project" value="UniProtKB-KW"/>
</dbReference>
<dbReference type="Proteomes" id="UP000439591">
    <property type="component" value="Unassembled WGS sequence"/>
</dbReference>
<dbReference type="Gene3D" id="1.10.443.10">
    <property type="entry name" value="Intergrase catalytic core"/>
    <property type="match status" value="1"/>
</dbReference>
<dbReference type="CDD" id="cd00799">
    <property type="entry name" value="INT_Cre_C"/>
    <property type="match status" value="1"/>
</dbReference>
<organism evidence="7 9">
    <name type="scientific">Zhongshania aliphaticivorans</name>
    <dbReference type="NCBI Taxonomy" id="1470434"/>
    <lineage>
        <taxon>Bacteria</taxon>
        <taxon>Pseudomonadati</taxon>
        <taxon>Pseudomonadota</taxon>
        <taxon>Gammaproteobacteria</taxon>
        <taxon>Cellvibrionales</taxon>
        <taxon>Spongiibacteraceae</taxon>
        <taxon>Zhongshania</taxon>
    </lineage>
</organism>
<evidence type="ECO:0000313" key="7">
    <source>
        <dbReference type="EMBL" id="CAA0088910.1"/>
    </source>
</evidence>
<dbReference type="PANTHER" id="PTHR34605">
    <property type="entry name" value="PHAGE_INTEGRASE DOMAIN-CONTAINING PROTEIN"/>
    <property type="match status" value="1"/>
</dbReference>
<feature type="domain" description="Tyr recombinase" evidence="5">
    <location>
        <begin position="99"/>
        <end position="304"/>
    </location>
</feature>
<evidence type="ECO:0000259" key="5">
    <source>
        <dbReference type="PROSITE" id="PS51898"/>
    </source>
</evidence>
<dbReference type="InterPro" id="IPR002104">
    <property type="entry name" value="Integrase_catalytic"/>
</dbReference>